<reference evidence="3 4" key="1">
    <citation type="submission" date="2015-03" db="EMBL/GenBank/DDBJ databases">
        <title>Genome Sequence of Kiloniella spongiae MEBiC09566, isolated from a marine sponge.</title>
        <authorList>
            <person name="Shao Z."/>
            <person name="Wang L."/>
            <person name="Li X."/>
        </authorList>
    </citation>
    <scope>NUCLEOTIDE SEQUENCE [LARGE SCALE GENOMIC DNA]</scope>
    <source>
        <strain evidence="3 4">MEBiC09566</strain>
    </source>
</reference>
<gene>
    <name evidence="3" type="ORF">WH96_13460</name>
</gene>
<dbReference type="Proteomes" id="UP000035444">
    <property type="component" value="Unassembled WGS sequence"/>
</dbReference>
<name>A0A0H2MHG2_9PROT</name>
<keyword evidence="4" id="KW-1185">Reference proteome</keyword>
<dbReference type="CDD" id="cd07067">
    <property type="entry name" value="HP_PGM_like"/>
    <property type="match status" value="1"/>
</dbReference>
<dbReference type="RefSeq" id="WP_047764719.1">
    <property type="nucleotide sequence ID" value="NZ_LAQL01000008.1"/>
</dbReference>
<dbReference type="AlphaFoldDB" id="A0A0H2MHG2"/>
<dbReference type="EMBL" id="LAQL01000008">
    <property type="protein sequence ID" value="KLN60187.1"/>
    <property type="molecule type" value="Genomic_DNA"/>
</dbReference>
<comment type="caution">
    <text evidence="3">The sequence shown here is derived from an EMBL/GenBank/DDBJ whole genome shotgun (WGS) entry which is preliminary data.</text>
</comment>
<dbReference type="PANTHER" id="PTHR20935">
    <property type="entry name" value="PHOSPHOGLYCERATE MUTASE-RELATED"/>
    <property type="match status" value="1"/>
</dbReference>
<keyword evidence="1" id="KW-0378">Hydrolase</keyword>
<dbReference type="Gene3D" id="3.40.50.1240">
    <property type="entry name" value="Phosphoglycerate mutase-like"/>
    <property type="match status" value="1"/>
</dbReference>
<dbReference type="SUPFAM" id="SSF53254">
    <property type="entry name" value="Phosphoglycerate mutase-like"/>
    <property type="match status" value="1"/>
</dbReference>
<evidence type="ECO:0000256" key="2">
    <source>
        <dbReference type="SAM" id="MobiDB-lite"/>
    </source>
</evidence>
<dbReference type="OrthoDB" id="9810154at2"/>
<organism evidence="3 4">
    <name type="scientific">Kiloniella spongiae</name>
    <dbReference type="NCBI Taxonomy" id="1489064"/>
    <lineage>
        <taxon>Bacteria</taxon>
        <taxon>Pseudomonadati</taxon>
        <taxon>Pseudomonadota</taxon>
        <taxon>Alphaproteobacteria</taxon>
        <taxon>Rhodospirillales</taxon>
        <taxon>Kiloniellaceae</taxon>
        <taxon>Kiloniella</taxon>
    </lineage>
</organism>
<sequence>MKKIYLARHATTRHAKQGQQDRDRPLTTKGQEEAHWLGQRMKGIPPSIIISSSAVRATETSEIIQEILGFDIDLKLISELYLAPPQIINRELSKIDNRHNTVLLVGHNPGLSQFLFDISGPVSDRAALQRVYGRLPPAGYGLLNSNIENWAALSKVNTKLERIYYPGE</sequence>
<dbReference type="SMART" id="SM00855">
    <property type="entry name" value="PGAM"/>
    <property type="match status" value="1"/>
</dbReference>
<accession>A0A0H2MHG2</accession>
<evidence type="ECO:0000256" key="1">
    <source>
        <dbReference type="ARBA" id="ARBA00022801"/>
    </source>
</evidence>
<evidence type="ECO:0000313" key="4">
    <source>
        <dbReference type="Proteomes" id="UP000035444"/>
    </source>
</evidence>
<proteinExistence type="predicted"/>
<evidence type="ECO:0000313" key="3">
    <source>
        <dbReference type="EMBL" id="KLN60187.1"/>
    </source>
</evidence>
<dbReference type="GO" id="GO:0016787">
    <property type="term" value="F:hydrolase activity"/>
    <property type="evidence" value="ECO:0007669"/>
    <property type="project" value="UniProtKB-KW"/>
</dbReference>
<dbReference type="InterPro" id="IPR029033">
    <property type="entry name" value="His_PPase_superfam"/>
</dbReference>
<dbReference type="Pfam" id="PF00300">
    <property type="entry name" value="His_Phos_1"/>
    <property type="match status" value="1"/>
</dbReference>
<evidence type="ECO:0008006" key="5">
    <source>
        <dbReference type="Google" id="ProtNLM"/>
    </source>
</evidence>
<dbReference type="STRING" id="1489064.WH96_13460"/>
<dbReference type="InterPro" id="IPR013078">
    <property type="entry name" value="His_Pase_superF_clade-1"/>
</dbReference>
<feature type="region of interest" description="Disordered" evidence="2">
    <location>
        <begin position="9"/>
        <end position="28"/>
    </location>
</feature>
<dbReference type="InterPro" id="IPR051021">
    <property type="entry name" value="Mito_Ser/Thr_phosphatase"/>
</dbReference>
<feature type="compositionally biased region" description="Basic and acidic residues" evidence="2">
    <location>
        <begin position="19"/>
        <end position="28"/>
    </location>
</feature>
<protein>
    <recommendedName>
        <fullName evidence="5">Phosphohistidine phosphatase</fullName>
    </recommendedName>
</protein>